<keyword evidence="5" id="KW-1185">Reference proteome</keyword>
<proteinExistence type="predicted"/>
<evidence type="ECO:0008006" key="6">
    <source>
        <dbReference type="Google" id="ProtNLM"/>
    </source>
</evidence>
<sequence length="290" mass="33025">MIELAKGHIRMLFEEPGENYLGTRFDWTGKLVQMWWKEVPLCTTEMINSTANQQGKGFFNEFGIDEAIGYSECGIDELFPKIGVGHLKKESDAPYSFAGNYPVMPFQMSFEYNHDSVTFQCINRQVPFPFTLNKTFTIKNDGFIIDYQLKNTGKKAYETTEYVHNFLSPGQKLLSDDIHLSVGTGVDMNQFNAGLNPGGIFASNGYLQFTQTPQSDFFFEHIAEPSDGGQNWCICDKQLNLSISESTDFKPCKINLWGRAHVVSPELFKNINLQPGATERWQRVFEIKEI</sequence>
<organism evidence="4 5">
    <name type="scientific">Carboxylicivirga mesophila</name>
    <dbReference type="NCBI Taxonomy" id="1166478"/>
    <lineage>
        <taxon>Bacteria</taxon>
        <taxon>Pseudomonadati</taxon>
        <taxon>Bacteroidota</taxon>
        <taxon>Bacteroidia</taxon>
        <taxon>Marinilabiliales</taxon>
        <taxon>Marinilabiliaceae</taxon>
        <taxon>Carboxylicivirga</taxon>
    </lineage>
</organism>
<dbReference type="RefSeq" id="WP_212225179.1">
    <property type="nucleotide sequence ID" value="NZ_JAGUCN010000002.1"/>
</dbReference>
<keyword evidence="3" id="KW-0106">Calcium</keyword>
<evidence type="ECO:0000256" key="3">
    <source>
        <dbReference type="ARBA" id="ARBA00022837"/>
    </source>
</evidence>
<evidence type="ECO:0000256" key="2">
    <source>
        <dbReference type="ARBA" id="ARBA00011245"/>
    </source>
</evidence>
<dbReference type="InterPro" id="IPR014718">
    <property type="entry name" value="GH-type_carb-bd"/>
</dbReference>
<evidence type="ECO:0000313" key="4">
    <source>
        <dbReference type="EMBL" id="MBS2210305.1"/>
    </source>
</evidence>
<protein>
    <recommendedName>
        <fullName evidence="6">Aldose 1-epimerase</fullName>
    </recommendedName>
</protein>
<dbReference type="Gene3D" id="2.70.98.10">
    <property type="match status" value="1"/>
</dbReference>
<name>A0ABS5K5P2_9BACT</name>
<reference evidence="4 5" key="1">
    <citation type="journal article" date="2014" name="Int. J. Syst. Evol. Microbiol.">
        <title>Carboxylicivirga gen. nov. in the family Marinilabiliaceae with two novel species, Carboxylicivirga mesophila sp. nov. and Carboxylicivirga taeanensis sp. nov., and reclassification of Cytophaga fermentans as Saccharicrinis fermentans gen. nov., comb. nov.</title>
        <authorList>
            <person name="Yang S.H."/>
            <person name="Seo H.S."/>
            <person name="Woo J.H."/>
            <person name="Oh H.M."/>
            <person name="Jang H."/>
            <person name="Lee J.H."/>
            <person name="Kim S.J."/>
            <person name="Kwon K.K."/>
        </authorList>
    </citation>
    <scope>NUCLEOTIDE SEQUENCE [LARGE SCALE GENOMIC DNA]</scope>
    <source>
        <strain evidence="4 5">JCM 18290</strain>
    </source>
</reference>
<accession>A0ABS5K5P2</accession>
<evidence type="ECO:0000256" key="1">
    <source>
        <dbReference type="ARBA" id="ARBA00001913"/>
    </source>
</evidence>
<comment type="caution">
    <text evidence="4">The sequence shown here is derived from an EMBL/GenBank/DDBJ whole genome shotgun (WGS) entry which is preliminary data.</text>
</comment>
<evidence type="ECO:0000313" key="5">
    <source>
        <dbReference type="Proteomes" id="UP000721861"/>
    </source>
</evidence>
<comment type="cofactor">
    <cofactor evidence="1">
        <name>Ca(2+)</name>
        <dbReference type="ChEBI" id="CHEBI:29108"/>
    </cofactor>
</comment>
<dbReference type="EMBL" id="JAGUCN010000002">
    <property type="protein sequence ID" value="MBS2210305.1"/>
    <property type="molecule type" value="Genomic_DNA"/>
</dbReference>
<gene>
    <name evidence="4" type="ORF">KEM09_02780</name>
</gene>
<comment type="subunit">
    <text evidence="2">Monomer.</text>
</comment>
<dbReference type="Proteomes" id="UP000721861">
    <property type="component" value="Unassembled WGS sequence"/>
</dbReference>